<protein>
    <submittedName>
        <fullName evidence="2">Uncharacterized protein</fullName>
    </submittedName>
</protein>
<keyword evidence="1" id="KW-1133">Transmembrane helix</keyword>
<comment type="caution">
    <text evidence="2">The sequence shown here is derived from an EMBL/GenBank/DDBJ whole genome shotgun (WGS) entry which is preliminary data.</text>
</comment>
<keyword evidence="1" id="KW-0472">Membrane</keyword>
<feature type="transmembrane region" description="Helical" evidence="1">
    <location>
        <begin position="25"/>
        <end position="46"/>
    </location>
</feature>
<sequence>MSVVTLSICFRSSLPSPSVSVIYTSFFVSSVSCVSATGLATVTLPLVSPALIVISAPLLNLITKSVFGGLATLAVYVISSPASTSFVAVRFTCVVSGVSSVTTVVDVVILSRSS</sequence>
<gene>
    <name evidence="2" type="ORF">CP965_14060</name>
</gene>
<dbReference type="Proteomes" id="UP000289718">
    <property type="component" value="Unassembled WGS sequence"/>
</dbReference>
<keyword evidence="3" id="KW-1185">Reference proteome</keyword>
<evidence type="ECO:0000313" key="2">
    <source>
        <dbReference type="EMBL" id="RXK11433.1"/>
    </source>
</evidence>
<dbReference type="AlphaFoldDB" id="A0A4Q1APW8"/>
<name>A0A4Q1APW8_9BACT</name>
<evidence type="ECO:0000313" key="3">
    <source>
        <dbReference type="Proteomes" id="UP000289718"/>
    </source>
</evidence>
<reference evidence="2 3" key="1">
    <citation type="submission" date="2017-09" db="EMBL/GenBank/DDBJ databases">
        <title>Genomics of the genus Arcobacter.</title>
        <authorList>
            <person name="Perez-Cataluna A."/>
            <person name="Figueras M.J."/>
            <person name="Salas-Masso N."/>
        </authorList>
    </citation>
    <scope>NUCLEOTIDE SEQUENCE [LARGE SCALE GENOMIC DNA]</scope>
    <source>
        <strain evidence="2 3">F156-34</strain>
    </source>
</reference>
<accession>A0A4Q1APW8</accession>
<feature type="transmembrane region" description="Helical" evidence="1">
    <location>
        <begin position="85"/>
        <end position="110"/>
    </location>
</feature>
<dbReference type="EMBL" id="NXIE01000026">
    <property type="protein sequence ID" value="RXK11433.1"/>
    <property type="molecule type" value="Genomic_DNA"/>
</dbReference>
<proteinExistence type="predicted"/>
<keyword evidence="1" id="KW-0812">Transmembrane</keyword>
<feature type="transmembrane region" description="Helical" evidence="1">
    <location>
        <begin position="58"/>
        <end position="79"/>
    </location>
</feature>
<organism evidence="2 3">
    <name type="scientific">Halarcobacter mediterraneus</name>
    <dbReference type="NCBI Taxonomy" id="2023153"/>
    <lineage>
        <taxon>Bacteria</taxon>
        <taxon>Pseudomonadati</taxon>
        <taxon>Campylobacterota</taxon>
        <taxon>Epsilonproteobacteria</taxon>
        <taxon>Campylobacterales</taxon>
        <taxon>Arcobacteraceae</taxon>
        <taxon>Halarcobacter</taxon>
    </lineage>
</organism>
<evidence type="ECO:0000256" key="1">
    <source>
        <dbReference type="SAM" id="Phobius"/>
    </source>
</evidence>